<proteinExistence type="predicted"/>
<dbReference type="EMBL" id="JBJQOH010000002">
    <property type="protein sequence ID" value="KAL3698571.1"/>
    <property type="molecule type" value="Genomic_DNA"/>
</dbReference>
<dbReference type="Pfam" id="PF05721">
    <property type="entry name" value="PhyH"/>
    <property type="match status" value="1"/>
</dbReference>
<feature type="compositionally biased region" description="Polar residues" evidence="3">
    <location>
        <begin position="343"/>
        <end position="362"/>
    </location>
</feature>
<dbReference type="Gene3D" id="4.10.60.10">
    <property type="entry name" value="Zinc finger, CCHC-type"/>
    <property type="match status" value="1"/>
</dbReference>
<feature type="compositionally biased region" description="Basic residues" evidence="3">
    <location>
        <begin position="839"/>
        <end position="854"/>
    </location>
</feature>
<evidence type="ECO:0000256" key="2">
    <source>
        <dbReference type="PROSITE-ProRule" id="PRU00047"/>
    </source>
</evidence>
<comment type="caution">
    <text evidence="5">The sequence shown here is derived from an EMBL/GenBank/DDBJ whole genome shotgun (WGS) entry which is preliminary data.</text>
</comment>
<feature type="compositionally biased region" description="Polar residues" evidence="3">
    <location>
        <begin position="395"/>
        <end position="405"/>
    </location>
</feature>
<dbReference type="PANTHER" id="PTHR20883:SF47">
    <property type="entry name" value="PHYTANOYL-COA DIOXYGENASE"/>
    <property type="match status" value="1"/>
</dbReference>
<protein>
    <recommendedName>
        <fullName evidence="4">CCHC-type domain-containing protein</fullName>
    </recommendedName>
</protein>
<dbReference type="GO" id="GO:0008270">
    <property type="term" value="F:zinc ion binding"/>
    <property type="evidence" value="ECO:0007669"/>
    <property type="project" value="UniProtKB-KW"/>
</dbReference>
<dbReference type="SMART" id="SM00343">
    <property type="entry name" value="ZnF_C2HC"/>
    <property type="match status" value="1"/>
</dbReference>
<reference evidence="5 6" key="1">
    <citation type="submission" date="2024-09" db="EMBL/GenBank/DDBJ databases">
        <title>Chromosome-scale assembly of Riccia sorocarpa.</title>
        <authorList>
            <person name="Paukszto L."/>
        </authorList>
    </citation>
    <scope>NUCLEOTIDE SEQUENCE [LARGE SCALE GENOMIC DNA]</scope>
    <source>
        <strain evidence="5">LP-2024</strain>
        <tissue evidence="5">Aerial parts of the thallus</tissue>
    </source>
</reference>
<sequence length="921" mass="102922">MQPGRFHDDQFLWMRYEAMKRFIFESPAAEIARRMSRANQMRLLHDHLIVKEPGTQKTTPWHNDHSYWPVKGNQIISIWLALDPVPKSSCVQYVKGSHRSQLLHKLNTFSGEAYKAMADLPPAPDIDSMWDTVELLSWDLAPGDCLVHQSFSVHKAPGISSSANRRRAYVTRWVGDDVRWDPRPGTVDFSWRTKANLDPKLFRHLPSGLRNKREYDRRLSLLRRSAEEGDFVRRQKDRRPDTMSSYSNRSGGGPRIGQGSTVRIRTPASQTRRDLFGEQAKLPSGSRNPAMIPNAAYEVSPRQERTPSPRRPAWNSGTQSYVRAVISPVQGRPVQLLQDRSRSPPNRSTGDIQLHHTTVADSQSEEIPDPTVLPAASQPVQDESLDPDPDPTVLPQASQPVQDESLNPEGNADLQGDEDLQDAFSEDDLDTDEEGFCLSERDETKLLNREYRDNRKWRKRVMKEVADAFRLLPDHTGEADEDATEVEHTFDFDAQIRLQAQKRRGEDCGVVFCTVDMSPSRDAFTQWVYQEVENKAAVQISHIKMLAHRHYLVLTRNLEDRDAILTGGPYYMKRRMVYTTPWSPGFDTTKILSKKMACWLDLINVDHFMEGESENLLSSLGHVLQMAGVNDKGEGKFQNIRGCVLMDMSKPLPQVLKLKMNGIYKRIAIKYDTLPDACYSCQERGHFAKSCPLRTKPTIVAATVEAENNESDEEGFVPVGKGGRPAKDQQNGERVSGPSNPYALLAETSEGSDAEQEALGGDSQESEKKSTPQSVPAQGGNVSEASKGSGKDPTAQEVAANKVSGQRASAAAKPLPDLNNQPASSENSMSTKEQEKIRRKERKKAKKLAARMRRAGVGSQSVDSLPSKSQNSAEAGYESDTSQESSEAEGTGMWRTSGDKRQKGDLNTMDMGAGWADTTEN</sequence>
<dbReference type="AlphaFoldDB" id="A0ABD3I524"/>
<feature type="region of interest" description="Disordered" evidence="3">
    <location>
        <begin position="705"/>
        <end position="921"/>
    </location>
</feature>
<keyword evidence="2" id="KW-0479">Metal-binding</keyword>
<dbReference type="PANTHER" id="PTHR20883">
    <property type="entry name" value="PHYTANOYL-COA DIOXYGENASE DOMAIN CONTAINING 1"/>
    <property type="match status" value="1"/>
</dbReference>
<feature type="region of interest" description="Disordered" evidence="3">
    <location>
        <begin position="332"/>
        <end position="416"/>
    </location>
</feature>
<dbReference type="Pfam" id="PF00098">
    <property type="entry name" value="zf-CCHC"/>
    <property type="match status" value="1"/>
</dbReference>
<feature type="compositionally biased region" description="Polar residues" evidence="3">
    <location>
        <begin position="258"/>
        <end position="270"/>
    </location>
</feature>
<accession>A0ABD3I524</accession>
<organism evidence="5 6">
    <name type="scientific">Riccia sorocarpa</name>
    <dbReference type="NCBI Taxonomy" id="122646"/>
    <lineage>
        <taxon>Eukaryota</taxon>
        <taxon>Viridiplantae</taxon>
        <taxon>Streptophyta</taxon>
        <taxon>Embryophyta</taxon>
        <taxon>Marchantiophyta</taxon>
        <taxon>Marchantiopsida</taxon>
        <taxon>Marchantiidae</taxon>
        <taxon>Marchantiales</taxon>
        <taxon>Ricciaceae</taxon>
        <taxon>Riccia</taxon>
    </lineage>
</organism>
<dbReference type="InterPro" id="IPR025558">
    <property type="entry name" value="DUF4283"/>
</dbReference>
<dbReference type="Gene3D" id="2.60.120.620">
    <property type="entry name" value="q2cbj1_9rhob like domain"/>
    <property type="match status" value="1"/>
</dbReference>
<feature type="compositionally biased region" description="Basic and acidic residues" evidence="3">
    <location>
        <begin position="230"/>
        <end position="241"/>
    </location>
</feature>
<evidence type="ECO:0000256" key="1">
    <source>
        <dbReference type="ARBA" id="ARBA00001962"/>
    </source>
</evidence>
<gene>
    <name evidence="5" type="ORF">R1sor_012647</name>
</gene>
<dbReference type="Pfam" id="PF14111">
    <property type="entry name" value="DUF4283"/>
    <property type="match status" value="1"/>
</dbReference>
<evidence type="ECO:0000313" key="5">
    <source>
        <dbReference type="EMBL" id="KAL3698571.1"/>
    </source>
</evidence>
<feature type="compositionally biased region" description="Polar residues" evidence="3">
    <location>
        <begin position="771"/>
        <end position="786"/>
    </location>
</feature>
<dbReference type="InterPro" id="IPR036875">
    <property type="entry name" value="Znf_CCHC_sf"/>
</dbReference>
<keyword evidence="2" id="KW-0863">Zinc-finger</keyword>
<dbReference type="SUPFAM" id="SSF57756">
    <property type="entry name" value="Retrovirus zinc finger-like domains"/>
    <property type="match status" value="1"/>
</dbReference>
<keyword evidence="2" id="KW-0862">Zinc</keyword>
<feature type="compositionally biased region" description="Polar residues" evidence="3">
    <location>
        <begin position="818"/>
        <end position="831"/>
    </location>
</feature>
<evidence type="ECO:0000256" key="3">
    <source>
        <dbReference type="SAM" id="MobiDB-lite"/>
    </source>
</evidence>
<name>A0ABD3I524_9MARC</name>
<dbReference type="InterPro" id="IPR001878">
    <property type="entry name" value="Znf_CCHC"/>
</dbReference>
<dbReference type="PROSITE" id="PS50158">
    <property type="entry name" value="ZF_CCHC"/>
    <property type="match status" value="1"/>
</dbReference>
<feature type="domain" description="CCHC-type" evidence="4">
    <location>
        <begin position="678"/>
        <end position="692"/>
    </location>
</feature>
<dbReference type="Proteomes" id="UP001633002">
    <property type="component" value="Unassembled WGS sequence"/>
</dbReference>
<feature type="compositionally biased region" description="Polar residues" evidence="3">
    <location>
        <begin position="858"/>
        <end position="885"/>
    </location>
</feature>
<feature type="region of interest" description="Disordered" evidence="3">
    <location>
        <begin position="230"/>
        <end position="317"/>
    </location>
</feature>
<evidence type="ECO:0000259" key="4">
    <source>
        <dbReference type="PROSITE" id="PS50158"/>
    </source>
</evidence>
<dbReference type="InterPro" id="IPR008775">
    <property type="entry name" value="Phytyl_CoA_dOase-like"/>
</dbReference>
<comment type="cofactor">
    <cofactor evidence="1">
        <name>Fe cation</name>
        <dbReference type="ChEBI" id="CHEBI:24875"/>
    </cofactor>
</comment>
<dbReference type="SUPFAM" id="SSF51197">
    <property type="entry name" value="Clavaminate synthase-like"/>
    <property type="match status" value="1"/>
</dbReference>
<keyword evidence="6" id="KW-1185">Reference proteome</keyword>
<evidence type="ECO:0000313" key="6">
    <source>
        <dbReference type="Proteomes" id="UP001633002"/>
    </source>
</evidence>